<evidence type="ECO:0000313" key="2">
    <source>
        <dbReference type="Ensembl" id="ENSRNOP00000001024.4"/>
    </source>
</evidence>
<dbReference type="ExpressionAtlas" id="A0A0G2K656">
    <property type="expression patterns" value="baseline and differential"/>
</dbReference>
<dbReference type="Proteomes" id="UP000002494">
    <property type="component" value="Chromosome 20"/>
</dbReference>
<evidence type="ECO:0000313" key="4">
    <source>
        <dbReference type="RGD" id="1303090"/>
    </source>
</evidence>
<dbReference type="Ensembl" id="ENSRNOT00000001024.8">
    <property type="protein sequence ID" value="ENSRNOP00000001024.4"/>
    <property type="gene ID" value="ENSRNOG00000000786.10"/>
</dbReference>
<dbReference type="GO" id="GO:0030681">
    <property type="term" value="C:multimeric ribonuclease P complex"/>
    <property type="evidence" value="ECO:0000266"/>
    <property type="project" value="RGD"/>
</dbReference>
<dbReference type="GO" id="GO:0009410">
    <property type="term" value="P:response to xenobiotic stimulus"/>
    <property type="evidence" value="ECO:0000266"/>
    <property type="project" value="RGD"/>
</dbReference>
<dbReference type="RGD" id="1303090">
    <property type="gene designation" value="Rpp21"/>
</dbReference>
<gene>
    <name evidence="2 4" type="primary">Rpp21</name>
</gene>
<dbReference type="SMR" id="A0A0G2K656"/>
<evidence type="ECO:0000256" key="1">
    <source>
        <dbReference type="SAM" id="MobiDB-lite"/>
    </source>
</evidence>
<evidence type="ECO:0000313" key="3">
    <source>
        <dbReference type="Proteomes" id="UP000002494"/>
    </source>
</evidence>
<dbReference type="OMA" id="AHCILDP"/>
<dbReference type="AGR" id="RGD:1303090"/>
<sequence length="71" mass="7861">MAGQVKDREAFQRLNFLYQGPLCEEDALSRLLLSPHPWPHLHAAPETPKGTTLDSTDLSDMPAKPAVPQPQ</sequence>
<dbReference type="GO" id="GO:0001682">
    <property type="term" value="P:tRNA 5'-leader removal"/>
    <property type="evidence" value="ECO:0000266"/>
    <property type="project" value="RGD"/>
</dbReference>
<dbReference type="GO" id="GO:0033204">
    <property type="term" value="F:ribonuclease P RNA binding"/>
    <property type="evidence" value="ECO:0000266"/>
    <property type="project" value="RGD"/>
</dbReference>
<keyword evidence="3" id="KW-1185">Reference proteome</keyword>
<reference evidence="2" key="2">
    <citation type="submission" date="2025-08" db="UniProtKB">
        <authorList>
            <consortium name="Ensembl"/>
        </authorList>
    </citation>
    <scope>IDENTIFICATION</scope>
    <source>
        <strain evidence="2">Brown Norway</strain>
    </source>
</reference>
<feature type="region of interest" description="Disordered" evidence="1">
    <location>
        <begin position="36"/>
        <end position="71"/>
    </location>
</feature>
<dbReference type="Bgee" id="ENSRNOG00000000786">
    <property type="expression patterns" value="Expressed in liver and 20 other cell types or tissues"/>
</dbReference>
<accession>A0A0G2K656</accession>
<dbReference type="AlphaFoldDB" id="A0A0G2K656"/>
<reference evidence="2" key="1">
    <citation type="submission" date="2024-01" db="EMBL/GenBank/DDBJ databases">
        <title>GRCr8: a new rat reference genome assembly contstructed from accurate long reads and long range scaffolding.</title>
        <authorList>
            <person name="Doris P.A."/>
            <person name="Kalbfleisch T."/>
            <person name="Li K."/>
            <person name="Howe K."/>
            <person name="Wood J."/>
        </authorList>
    </citation>
    <scope>NUCLEOTIDE SEQUENCE [LARGE SCALE GENOMIC DNA]</scope>
    <source>
        <strain evidence="2">Brown Norway</strain>
    </source>
</reference>
<feature type="compositionally biased region" description="Polar residues" evidence="1">
    <location>
        <begin position="49"/>
        <end position="58"/>
    </location>
</feature>
<dbReference type="GeneTree" id="ENSGT00390000003020"/>
<reference evidence="2" key="3">
    <citation type="submission" date="2025-09" db="UniProtKB">
        <authorList>
            <consortium name="Ensembl"/>
        </authorList>
    </citation>
    <scope>IDENTIFICATION</scope>
    <source>
        <strain evidence="2">Brown Norway</strain>
    </source>
</reference>
<dbReference type="HOGENOM" id="CLU_079140_2_1_1"/>
<proteinExistence type="predicted"/>
<organism evidence="2 3">
    <name type="scientific">Rattus norvegicus</name>
    <name type="common">Rat</name>
    <dbReference type="NCBI Taxonomy" id="10116"/>
    <lineage>
        <taxon>Eukaryota</taxon>
        <taxon>Metazoa</taxon>
        <taxon>Chordata</taxon>
        <taxon>Craniata</taxon>
        <taxon>Vertebrata</taxon>
        <taxon>Euteleostomi</taxon>
        <taxon>Mammalia</taxon>
        <taxon>Eutheria</taxon>
        <taxon>Euarchontoglires</taxon>
        <taxon>Glires</taxon>
        <taxon>Rodentia</taxon>
        <taxon>Myomorpha</taxon>
        <taxon>Muroidea</taxon>
        <taxon>Muridae</taxon>
        <taxon>Murinae</taxon>
        <taxon>Rattus</taxon>
    </lineage>
</organism>
<protein>
    <submittedName>
        <fullName evidence="2">Ribonuclease P/MRP subunit p21</fullName>
    </submittedName>
</protein>
<name>A0A0G2K656_RAT</name>